<reference evidence="1" key="1">
    <citation type="submission" date="2020-03" db="EMBL/GenBank/DDBJ databases">
        <title>The deep terrestrial virosphere.</title>
        <authorList>
            <person name="Holmfeldt K."/>
            <person name="Nilsson E."/>
            <person name="Simone D."/>
            <person name="Lopez-Fernandez M."/>
            <person name="Wu X."/>
            <person name="de Brujin I."/>
            <person name="Lundin D."/>
            <person name="Andersson A."/>
            <person name="Bertilsson S."/>
            <person name="Dopson M."/>
        </authorList>
    </citation>
    <scope>NUCLEOTIDE SEQUENCE</scope>
    <source>
        <strain evidence="1">MM415A01315</strain>
    </source>
</reference>
<sequence>MATYQIGETVICSITVKDSDGALQNAATSMNVAISRYFPAASIIVAGTTAMTGGGSAGAYSYDFASAGNIAGKYRITYTAVDGTRTTIQDDEFELD</sequence>
<proteinExistence type="predicted"/>
<organism evidence="1">
    <name type="scientific">viral metagenome</name>
    <dbReference type="NCBI Taxonomy" id="1070528"/>
    <lineage>
        <taxon>unclassified sequences</taxon>
        <taxon>metagenomes</taxon>
        <taxon>organismal metagenomes</taxon>
    </lineage>
</organism>
<evidence type="ECO:0000313" key="1">
    <source>
        <dbReference type="EMBL" id="QJA77393.1"/>
    </source>
</evidence>
<dbReference type="EMBL" id="MT142280">
    <property type="protein sequence ID" value="QJA77393.1"/>
    <property type="molecule type" value="Genomic_DNA"/>
</dbReference>
<name>A0A6M3K518_9ZZZZ</name>
<protein>
    <submittedName>
        <fullName evidence="1">Uncharacterized protein</fullName>
    </submittedName>
</protein>
<gene>
    <name evidence="1" type="ORF">MM415A01315_0024</name>
</gene>
<dbReference type="AlphaFoldDB" id="A0A6M3K518"/>
<accession>A0A6M3K518</accession>